<keyword evidence="5" id="KW-0547">Nucleotide-binding</keyword>
<dbReference type="Gene3D" id="3.40.50.300">
    <property type="entry name" value="P-loop containing nucleotide triphosphate hydrolases"/>
    <property type="match status" value="3"/>
</dbReference>
<evidence type="ECO:0000256" key="3">
    <source>
        <dbReference type="ARBA" id="ARBA00022723"/>
    </source>
</evidence>
<organism evidence="19 20">
    <name type="scientific">Candidatus Falkowbacteria bacterium RIFOXYC2_FULL_48_21</name>
    <dbReference type="NCBI Taxonomy" id="1798005"/>
    <lineage>
        <taxon>Bacteria</taxon>
        <taxon>Candidatus Falkowiibacteriota</taxon>
    </lineage>
</organism>
<evidence type="ECO:0000256" key="12">
    <source>
        <dbReference type="ARBA" id="ARBA00023125"/>
    </source>
</evidence>
<evidence type="ECO:0000256" key="2">
    <source>
        <dbReference type="ARBA" id="ARBA00022490"/>
    </source>
</evidence>
<evidence type="ECO:0000256" key="5">
    <source>
        <dbReference type="ARBA" id="ARBA00022741"/>
    </source>
</evidence>
<evidence type="ECO:0000256" key="8">
    <source>
        <dbReference type="ARBA" id="ARBA00022771"/>
    </source>
</evidence>
<dbReference type="EMBL" id="MFGM01000050">
    <property type="protein sequence ID" value="OGF35469.1"/>
    <property type="molecule type" value="Genomic_DNA"/>
</dbReference>
<reference evidence="19 20" key="1">
    <citation type="journal article" date="2016" name="Nat. Commun.">
        <title>Thousands of microbial genomes shed light on interconnected biogeochemical processes in an aquifer system.</title>
        <authorList>
            <person name="Anantharaman K."/>
            <person name="Brown C.T."/>
            <person name="Hug L.A."/>
            <person name="Sharon I."/>
            <person name="Castelle C.J."/>
            <person name="Probst A.J."/>
            <person name="Thomas B.C."/>
            <person name="Singh A."/>
            <person name="Wilkins M.J."/>
            <person name="Karaoz U."/>
            <person name="Brodie E.L."/>
            <person name="Williams K.H."/>
            <person name="Hubbard S.S."/>
            <person name="Banfield J.F."/>
        </authorList>
    </citation>
    <scope>NUCLEOTIDE SEQUENCE [LARGE SCALE GENOMIC DNA]</scope>
</reference>
<dbReference type="NCBIfam" id="TIGR00630">
    <property type="entry name" value="uvra"/>
    <property type="match status" value="1"/>
</dbReference>
<dbReference type="InterPro" id="IPR004602">
    <property type="entry name" value="UvrA"/>
</dbReference>
<keyword evidence="14" id="KW-0742">SOS response</keyword>
<evidence type="ECO:0000259" key="18">
    <source>
        <dbReference type="PROSITE" id="PS50893"/>
    </source>
</evidence>
<dbReference type="GO" id="GO:0004518">
    <property type="term" value="F:nuclease activity"/>
    <property type="evidence" value="ECO:0007669"/>
    <property type="project" value="UniProtKB-KW"/>
</dbReference>
<keyword evidence="12" id="KW-0238">DNA-binding</keyword>
<evidence type="ECO:0000256" key="10">
    <source>
        <dbReference type="ARBA" id="ARBA00022840"/>
    </source>
</evidence>
<dbReference type="GO" id="GO:0005737">
    <property type="term" value="C:cytoplasm"/>
    <property type="evidence" value="ECO:0007669"/>
    <property type="project" value="UniProtKB-SubCell"/>
</dbReference>
<protein>
    <recommendedName>
        <fullName evidence="16">UvrABC system protein A</fullName>
    </recommendedName>
    <alternativeName>
        <fullName evidence="17">Excinuclease ABC subunit A</fullName>
    </alternativeName>
</protein>
<evidence type="ECO:0000313" key="20">
    <source>
        <dbReference type="Proteomes" id="UP000178656"/>
    </source>
</evidence>
<dbReference type="PROSITE" id="PS50893">
    <property type="entry name" value="ABC_TRANSPORTER_2"/>
    <property type="match status" value="1"/>
</dbReference>
<dbReference type="PROSITE" id="PS00211">
    <property type="entry name" value="ABC_TRANSPORTER_1"/>
    <property type="match status" value="2"/>
</dbReference>
<dbReference type="InterPro" id="IPR041102">
    <property type="entry name" value="UvrA_inter"/>
</dbReference>
<comment type="subcellular location">
    <subcellularLocation>
        <location evidence="1">Cytoplasm</location>
    </subcellularLocation>
</comment>
<keyword evidence="8" id="KW-0863">Zinc-finger</keyword>
<evidence type="ECO:0000256" key="6">
    <source>
        <dbReference type="ARBA" id="ARBA00022763"/>
    </source>
</evidence>
<dbReference type="CDD" id="cd03271">
    <property type="entry name" value="ABC_UvrA_II"/>
    <property type="match status" value="1"/>
</dbReference>
<dbReference type="GO" id="GO:0003677">
    <property type="term" value="F:DNA binding"/>
    <property type="evidence" value="ECO:0007669"/>
    <property type="project" value="UniProtKB-KW"/>
</dbReference>
<dbReference type="PANTHER" id="PTHR43152:SF3">
    <property type="entry name" value="UVRABC SYSTEM PROTEIN A"/>
    <property type="match status" value="1"/>
</dbReference>
<evidence type="ECO:0000256" key="16">
    <source>
        <dbReference type="ARBA" id="ARBA00039316"/>
    </source>
</evidence>
<dbReference type="InterPro" id="IPR027417">
    <property type="entry name" value="P-loop_NTPase"/>
</dbReference>
<dbReference type="GO" id="GO:0009432">
    <property type="term" value="P:SOS response"/>
    <property type="evidence" value="ECO:0007669"/>
    <property type="project" value="UniProtKB-KW"/>
</dbReference>
<evidence type="ECO:0000256" key="7">
    <source>
        <dbReference type="ARBA" id="ARBA00022769"/>
    </source>
</evidence>
<dbReference type="InterPro" id="IPR017871">
    <property type="entry name" value="ABC_transporter-like_CS"/>
</dbReference>
<dbReference type="SUPFAM" id="SSF52540">
    <property type="entry name" value="P-loop containing nucleoside triphosphate hydrolases"/>
    <property type="match status" value="2"/>
</dbReference>
<comment type="caution">
    <text evidence="19">The sequence shown here is derived from an EMBL/GenBank/DDBJ whole genome shotgun (WGS) entry which is preliminary data.</text>
</comment>
<evidence type="ECO:0000313" key="19">
    <source>
        <dbReference type="EMBL" id="OGF35469.1"/>
    </source>
</evidence>
<evidence type="ECO:0000256" key="9">
    <source>
        <dbReference type="ARBA" id="ARBA00022833"/>
    </source>
</evidence>
<sequence length="859" mass="95782">MENKISIKGAREHNLKNINLEIPRNKMIVFTGPSGSGKSSLAFDTIFAEGQRRYIESLSAYARQFLGGMHKPDVDEITGLSPAISIDQKAHSSNPRSTVATITEIYDYLRVLFAKIGQPHCPICDHKLEKSTSDEIIEQIICSIKNTTVKLPQVTVLSPVVRGRKGEYHQMLYDIYNNGYAEARIDGKMQKLSEQIILARHKKHTLEIVIDRISLIVPEAIENSPTVRQRLAEAVENALELANGFCSITFPAGEEKIFSTEYSCPHDNFTFPEIEPRLFSFNSPYGYCEACTGLGTKELFSEELCPVCQGKRLNNNALSVKIFNKNIWQVVTLTISEAKGYIRSLDDRLPAKQKEICSVILHEINSRLEFMLNVGLHYLTLNRMAGTLSGGEAQRIRLASQVGTKLVGALYVLDEPTIGLHQRDNEQLVGTLRQLCDMGNTIIIVEHDENTILSSDWLTDIGPGAGKNGGEIIFNGPLNNLLNPRLKLDATMETCATQGSATKSLTGQYLRGEMKIDLPKQRRKVDKNTPLITIKGATEHNLKNIDVSIPLRRMVCLTGVSGSGKSTLMHDVLYKAARNKLFRMNKSVGAHRSITGTDNIDKIIKIDQSPIGRTPRSNPATYTKAFDYIRDIYASTAEARIHGYKKGRFSFNRPGGRCEHCEGRGTLEIEMHFLPSVEVICDVCKGKRFTRETLQVHYKGKSIADVLDMTIKEAENFFRDIPFIYDKLKVLNEVGLDYLTLGQSATTLSGGEAQRIKLSRELAKHSTTKTLYLLDEPTVGLHYDDVKKLIEVLQRLVSQGNTVMIIEHNLDIIKCADWIIDLGHEGGDAGGEVVATGTPEEISHKSTSWTGKYLRSVLK</sequence>
<keyword evidence="7" id="KW-0228">DNA excision</keyword>
<evidence type="ECO:0000256" key="15">
    <source>
        <dbReference type="ARBA" id="ARBA00038000"/>
    </source>
</evidence>
<dbReference type="SMART" id="SM00382">
    <property type="entry name" value="AAA"/>
    <property type="match status" value="1"/>
</dbReference>
<keyword evidence="3" id="KW-0479">Metal-binding</keyword>
<dbReference type="Proteomes" id="UP000178656">
    <property type="component" value="Unassembled WGS sequence"/>
</dbReference>
<dbReference type="InterPro" id="IPR013815">
    <property type="entry name" value="ATP_grasp_subdomain_1"/>
</dbReference>
<evidence type="ECO:0000256" key="11">
    <source>
        <dbReference type="ARBA" id="ARBA00022881"/>
    </source>
</evidence>
<evidence type="ECO:0000256" key="1">
    <source>
        <dbReference type="ARBA" id="ARBA00004496"/>
    </source>
</evidence>
<dbReference type="Gene3D" id="1.10.8.280">
    <property type="entry name" value="ABC transporter ATPase domain-like"/>
    <property type="match status" value="1"/>
</dbReference>
<feature type="domain" description="ABC transporter" evidence="18">
    <location>
        <begin position="520"/>
        <end position="855"/>
    </location>
</feature>
<dbReference type="Gene3D" id="1.20.1580.10">
    <property type="entry name" value="ABC transporter ATPase like domain"/>
    <property type="match status" value="3"/>
</dbReference>
<keyword evidence="11" id="KW-0267">Excision nuclease</keyword>
<dbReference type="GO" id="GO:0006289">
    <property type="term" value="P:nucleotide-excision repair"/>
    <property type="evidence" value="ECO:0007669"/>
    <property type="project" value="InterPro"/>
</dbReference>
<evidence type="ECO:0000256" key="14">
    <source>
        <dbReference type="ARBA" id="ARBA00023236"/>
    </source>
</evidence>
<dbReference type="PANTHER" id="PTHR43152">
    <property type="entry name" value="UVRABC SYSTEM PROTEIN A"/>
    <property type="match status" value="1"/>
</dbReference>
<evidence type="ECO:0000256" key="4">
    <source>
        <dbReference type="ARBA" id="ARBA00022737"/>
    </source>
</evidence>
<dbReference type="InterPro" id="IPR003593">
    <property type="entry name" value="AAA+_ATPase"/>
</dbReference>
<keyword evidence="9" id="KW-0862">Zinc</keyword>
<dbReference type="InterPro" id="IPR003439">
    <property type="entry name" value="ABC_transporter-like_ATP-bd"/>
</dbReference>
<dbReference type="Pfam" id="PF17760">
    <property type="entry name" value="UvrA_inter"/>
    <property type="match status" value="1"/>
</dbReference>
<evidence type="ECO:0000256" key="17">
    <source>
        <dbReference type="ARBA" id="ARBA00042156"/>
    </source>
</evidence>
<dbReference type="GO" id="GO:0008270">
    <property type="term" value="F:zinc ion binding"/>
    <property type="evidence" value="ECO:0007669"/>
    <property type="project" value="UniProtKB-KW"/>
</dbReference>
<name>A0A1F5T966_9BACT</name>
<dbReference type="GO" id="GO:0009380">
    <property type="term" value="C:excinuclease repair complex"/>
    <property type="evidence" value="ECO:0007669"/>
    <property type="project" value="InterPro"/>
</dbReference>
<dbReference type="FunFam" id="1.20.1580.10:FF:000003">
    <property type="entry name" value="UvrABC system protein A"/>
    <property type="match status" value="1"/>
</dbReference>
<comment type="similarity">
    <text evidence="15">Belongs to the ABC transporter superfamily. UvrA family.</text>
</comment>
<keyword evidence="10" id="KW-0067">ATP-binding</keyword>
<gene>
    <name evidence="19" type="primary">uvrA</name>
    <name evidence="19" type="ORF">A2482_03815</name>
</gene>
<dbReference type="AlphaFoldDB" id="A0A1F5T966"/>
<keyword evidence="6" id="KW-0227">DNA damage</keyword>
<keyword evidence="4" id="KW-0677">Repeat</keyword>
<dbReference type="GO" id="GO:0016887">
    <property type="term" value="F:ATP hydrolysis activity"/>
    <property type="evidence" value="ECO:0007669"/>
    <property type="project" value="InterPro"/>
</dbReference>
<keyword evidence="13" id="KW-0234">DNA repair</keyword>
<keyword evidence="2" id="KW-0963">Cytoplasm</keyword>
<accession>A0A1F5T966</accession>
<dbReference type="GO" id="GO:0005524">
    <property type="term" value="F:ATP binding"/>
    <property type="evidence" value="ECO:0007669"/>
    <property type="project" value="UniProtKB-KW"/>
</dbReference>
<evidence type="ECO:0000256" key="13">
    <source>
        <dbReference type="ARBA" id="ARBA00023204"/>
    </source>
</evidence>
<dbReference type="Gene3D" id="3.30.1490.20">
    <property type="entry name" value="ATP-grasp fold, A domain"/>
    <property type="match status" value="1"/>
</dbReference>
<proteinExistence type="inferred from homology"/>